<comment type="caution">
    <text evidence="1">The sequence shown here is derived from an EMBL/GenBank/DDBJ whole genome shotgun (WGS) entry which is preliminary data.</text>
</comment>
<accession>A0A433ZZM5</accession>
<name>A0A433ZZM5_9FLAO</name>
<proteinExistence type="predicted"/>
<evidence type="ECO:0000313" key="2">
    <source>
        <dbReference type="Proteomes" id="UP000288102"/>
    </source>
</evidence>
<protein>
    <submittedName>
        <fullName evidence="1">Uncharacterized protein</fullName>
    </submittedName>
</protein>
<dbReference type="AlphaFoldDB" id="A0A433ZZM5"/>
<dbReference type="EMBL" id="QWDM01000232">
    <property type="protein sequence ID" value="RUT67527.1"/>
    <property type="molecule type" value="Genomic_DNA"/>
</dbReference>
<organism evidence="1 2">
    <name type="scientific">Flavobacterium cupreum</name>
    <dbReference type="NCBI Taxonomy" id="2133766"/>
    <lineage>
        <taxon>Bacteria</taxon>
        <taxon>Pseudomonadati</taxon>
        <taxon>Bacteroidota</taxon>
        <taxon>Flavobacteriia</taxon>
        <taxon>Flavobacteriales</taxon>
        <taxon>Flavobacteriaceae</taxon>
        <taxon>Flavobacterium</taxon>
    </lineage>
</organism>
<gene>
    <name evidence="1" type="ORF">D0817_25980</name>
</gene>
<sequence>GNSGLPARARMWLYSLFAHKSSNNCWTDMAANREKKVSIGRRPAREKSLASRAAAARSACFVKCFPR</sequence>
<keyword evidence="2" id="KW-1185">Reference proteome</keyword>
<reference evidence="2" key="1">
    <citation type="journal article" date="2019" name="Syst. Appl. Microbiol.">
        <title>Flavobacterium circumlabens sp. nov. and Flavobacterium cupreum sp. nov., two psychrotrophic species isolated from Antarctic environmental samples.</title>
        <authorList>
            <person name="Kralova S."/>
            <person name="Busse H.-J."/>
            <person name="Svec P."/>
            <person name="Maslanova I."/>
            <person name="Stankova E."/>
            <person name="Bartak M."/>
            <person name="Sedlacek I."/>
        </authorList>
    </citation>
    <scope>NUCLEOTIDE SEQUENCE [LARGE SCALE GENOMIC DNA]</scope>
    <source>
        <strain evidence="2">CCM 8825</strain>
    </source>
</reference>
<dbReference type="Proteomes" id="UP000288102">
    <property type="component" value="Unassembled WGS sequence"/>
</dbReference>
<feature type="non-terminal residue" evidence="1">
    <location>
        <position position="1"/>
    </location>
</feature>
<evidence type="ECO:0000313" key="1">
    <source>
        <dbReference type="EMBL" id="RUT67527.1"/>
    </source>
</evidence>